<evidence type="ECO:0000256" key="6">
    <source>
        <dbReference type="ARBA" id="ARBA00022989"/>
    </source>
</evidence>
<evidence type="ECO:0000256" key="8">
    <source>
        <dbReference type="RuleBase" id="RU362101"/>
    </source>
</evidence>
<dbReference type="Pfam" id="PF03824">
    <property type="entry name" value="NicO"/>
    <property type="match status" value="1"/>
</dbReference>
<dbReference type="GO" id="GO:0012505">
    <property type="term" value="C:endomembrane system"/>
    <property type="evidence" value="ECO:0007669"/>
    <property type="project" value="UniProtKB-SubCell"/>
</dbReference>
<evidence type="ECO:0000313" key="10">
    <source>
        <dbReference type="EMBL" id="MBT9281819.1"/>
    </source>
</evidence>
<feature type="transmembrane region" description="Helical" evidence="8">
    <location>
        <begin position="186"/>
        <end position="208"/>
    </location>
</feature>
<comment type="subcellular location">
    <subcellularLocation>
        <location evidence="8">Cell membrane</location>
        <topology evidence="8">Multi-pass membrane protein</topology>
    </subcellularLocation>
    <subcellularLocation>
        <location evidence="1">Endomembrane system</location>
        <topology evidence="1">Multi-pass membrane protein</topology>
    </subcellularLocation>
</comment>
<feature type="region of interest" description="Disordered" evidence="9">
    <location>
        <begin position="1"/>
        <end position="21"/>
    </location>
</feature>
<dbReference type="PANTHER" id="PTHR31611:SF0">
    <property type="entry name" value="HIGH-AFFINITY NICKEL TRANSPORT PROTEIN NIC1"/>
    <property type="match status" value="1"/>
</dbReference>
<evidence type="ECO:0000256" key="5">
    <source>
        <dbReference type="ARBA" id="ARBA00022692"/>
    </source>
</evidence>
<dbReference type="NCBIfam" id="TIGR00802">
    <property type="entry name" value="nico"/>
    <property type="match status" value="1"/>
</dbReference>
<evidence type="ECO:0000256" key="9">
    <source>
        <dbReference type="SAM" id="MobiDB-lite"/>
    </source>
</evidence>
<feature type="transmembrane region" description="Helical" evidence="8">
    <location>
        <begin position="48"/>
        <end position="72"/>
    </location>
</feature>
<dbReference type="GO" id="GO:0015099">
    <property type="term" value="F:nickel cation transmembrane transporter activity"/>
    <property type="evidence" value="ECO:0007669"/>
    <property type="project" value="UniProtKB-UniRule"/>
</dbReference>
<dbReference type="EMBL" id="JAHHQF010000043">
    <property type="protein sequence ID" value="MBT9281819.1"/>
    <property type="molecule type" value="Genomic_DNA"/>
</dbReference>
<keyword evidence="5 8" id="KW-0812">Transmembrane</keyword>
<evidence type="ECO:0000256" key="7">
    <source>
        <dbReference type="ARBA" id="ARBA00023136"/>
    </source>
</evidence>
<gene>
    <name evidence="10" type="ORF">KM312_04050</name>
</gene>
<dbReference type="InterPro" id="IPR011541">
    <property type="entry name" value="Ni/Co_transpt_high_affinity"/>
</dbReference>
<reference evidence="10" key="1">
    <citation type="journal article" date="2021" name="Microbiology">
        <title>Metagenomic Analysis of the Microbial Community in the Underground Coal Fire Area (Kemerovo Region, Russia) Revealed Predominance of Thermophilic Members of the Phyla Deinococcus-thermus, Aquificae, and Firmicutes.</title>
        <authorList>
            <person name="Kadnikov V."/>
            <person name="Mardanov A.V."/>
            <person name="Beletsky A.V."/>
            <person name="Karnachuk O.V."/>
            <person name="Ravin N.V."/>
        </authorList>
    </citation>
    <scope>NUCLEOTIDE SEQUENCE</scope>
    <source>
        <strain evidence="10">RBS10-49</strain>
    </source>
</reference>
<dbReference type="GO" id="GO:0005886">
    <property type="term" value="C:plasma membrane"/>
    <property type="evidence" value="ECO:0007669"/>
    <property type="project" value="UniProtKB-SubCell"/>
</dbReference>
<feature type="transmembrane region" description="Helical" evidence="8">
    <location>
        <begin position="92"/>
        <end position="113"/>
    </location>
</feature>
<proteinExistence type="inferred from homology"/>
<dbReference type="InterPro" id="IPR004688">
    <property type="entry name" value="Ni/Co_transpt"/>
</dbReference>
<organism evidence="10 11">
    <name type="scientific">Hydrogenibacillus schlegelii</name>
    <name type="common">Bacillus schlegelii</name>
    <dbReference type="NCBI Taxonomy" id="1484"/>
    <lineage>
        <taxon>Bacteria</taxon>
        <taxon>Bacillati</taxon>
        <taxon>Bacillota</taxon>
        <taxon>Bacilli</taxon>
        <taxon>Bacillales</taxon>
        <taxon>Bacillales Family X. Incertae Sedis</taxon>
        <taxon>Hydrogenibacillus</taxon>
    </lineage>
</organism>
<evidence type="ECO:0000256" key="3">
    <source>
        <dbReference type="ARBA" id="ARBA00022448"/>
    </source>
</evidence>
<accession>A0A947CVK7</accession>
<feature type="transmembrane region" description="Helical" evidence="8">
    <location>
        <begin position="276"/>
        <end position="296"/>
    </location>
</feature>
<sequence length="311" mass="34588">MPGRRSESKAKDEGTPEKGAGTMRFDADHIAAIDNTVRKLLRQKENPVGVGFYFSLGHSTVVFAAALAVVFASRWLTEHMPVLKSTGDLIGTLVSGAFLVIIGVFNLLIWIDLWRLFWDLRRGAYQPERMERLLESRGFLSRFVRSLWRFIGKSWHVYFLGLLFGFGFDTASQVSLLALAAGGATVLSWAGILSLSLLFAAGMVLMDTADGVFMTGAYSWALNTPLRKVYYNLTITGITVIVALLIGGMELMQVIADKLGLEGGFWSLLELLEIEWLGYAIVGLFAVIFAASYAIWKWGRIEERWSQEKAQ</sequence>
<keyword evidence="3 8" id="KW-0813">Transport</keyword>
<comment type="similarity">
    <text evidence="2 8">Belongs to the NiCoT transporter (TC 2.A.52) family.</text>
</comment>
<evidence type="ECO:0000256" key="4">
    <source>
        <dbReference type="ARBA" id="ARBA00022596"/>
    </source>
</evidence>
<comment type="caution">
    <text evidence="10">The sequence shown here is derived from an EMBL/GenBank/DDBJ whole genome shotgun (WGS) entry which is preliminary data.</text>
</comment>
<evidence type="ECO:0000313" key="11">
    <source>
        <dbReference type="Proteomes" id="UP000748108"/>
    </source>
</evidence>
<evidence type="ECO:0000256" key="2">
    <source>
        <dbReference type="ARBA" id="ARBA00010892"/>
    </source>
</evidence>
<keyword evidence="6 8" id="KW-1133">Transmembrane helix</keyword>
<feature type="transmembrane region" description="Helical" evidence="8">
    <location>
        <begin position="155"/>
        <end position="180"/>
    </location>
</feature>
<keyword evidence="7 8" id="KW-0472">Membrane</keyword>
<feature type="compositionally biased region" description="Basic and acidic residues" evidence="9">
    <location>
        <begin position="1"/>
        <end position="16"/>
    </location>
</feature>
<feature type="transmembrane region" description="Helical" evidence="8">
    <location>
        <begin position="229"/>
        <end position="256"/>
    </location>
</feature>
<dbReference type="PANTHER" id="PTHR31611">
    <property type="entry name" value="HIGH-AFFINITY NICKEL TRANSPORT PROTEIN NIC1"/>
    <property type="match status" value="1"/>
</dbReference>
<protein>
    <recommendedName>
        <fullName evidence="8">Nickel/cobalt efflux system</fullName>
    </recommendedName>
</protein>
<evidence type="ECO:0000256" key="1">
    <source>
        <dbReference type="ARBA" id="ARBA00004127"/>
    </source>
</evidence>
<name>A0A947CVK7_HYDSH</name>
<dbReference type="Proteomes" id="UP000748108">
    <property type="component" value="Unassembled WGS sequence"/>
</dbReference>
<dbReference type="AlphaFoldDB" id="A0A947CVK7"/>
<keyword evidence="4" id="KW-0533">Nickel</keyword>